<accession>A0A6U4EYI7</accession>
<dbReference type="EMBL" id="HBGJ01014563">
    <property type="protein sequence ID" value="CAD9250951.1"/>
    <property type="molecule type" value="Transcribed_RNA"/>
</dbReference>
<name>A0A6U4EYI7_9STRA</name>
<feature type="compositionally biased region" description="Basic and acidic residues" evidence="1">
    <location>
        <begin position="233"/>
        <end position="281"/>
    </location>
</feature>
<dbReference type="EMBL" id="HBGJ01014562">
    <property type="protein sequence ID" value="CAD9250950.1"/>
    <property type="molecule type" value="Transcribed_RNA"/>
</dbReference>
<feature type="region of interest" description="Disordered" evidence="1">
    <location>
        <begin position="174"/>
        <end position="204"/>
    </location>
</feature>
<evidence type="ECO:0000313" key="2">
    <source>
        <dbReference type="EMBL" id="CAD9250947.1"/>
    </source>
</evidence>
<sequence>MASQFVRYTLQRGEGGQYPEGGKRRTNSLVVAEFERAPRLETWRRPLEIRNKREEVKEEEMLDERPAWQTRGLAPYRRQDVWLVQETAKAVARAPHLGDEARCFVGRTKLMDQPYFLFKVKRPPPVAEDDEDYGADREGSITVVPMQGWQVFRARRSQRELDQSLDEIADKQKANLLKEKTRQSHRKSKLADRLRRRREGEEGDLEDDIQDDIAYRHQGDVFKMLKERKLERRLGTDAADVARHDEDDIALEERDVRDEKRSGYVDDGDYREYGEDGKEFKPVYLGSDDEVENADEEGMADDTIDPDDDPFAYQDEEEEEDDEEEDAGSEDDEEEDYDEEDAPEDGPGGGFKRSASDAGVEETKSGSSAKRARGESDGPQPYAMDPLTGFRVISQESVIDALREYGQSTVGVTREEFLKPFQDEIEAALLEGDTAKAKFIAKKIRSLVKEVTDKHKHPVKGDVYKLKAQYF</sequence>
<dbReference type="EMBL" id="HBGJ01014565">
    <property type="protein sequence ID" value="CAD9250953.1"/>
    <property type="molecule type" value="Transcribed_RNA"/>
</dbReference>
<evidence type="ECO:0000313" key="7">
    <source>
        <dbReference type="EMBL" id="CAD9250958.1"/>
    </source>
</evidence>
<evidence type="ECO:0000313" key="5">
    <source>
        <dbReference type="EMBL" id="CAD9250952.1"/>
    </source>
</evidence>
<dbReference type="EMBL" id="HBGJ01014570">
    <property type="protein sequence ID" value="CAD9250958.1"/>
    <property type="molecule type" value="Transcribed_RNA"/>
</dbReference>
<evidence type="ECO:0000313" key="6">
    <source>
        <dbReference type="EMBL" id="CAD9250953.1"/>
    </source>
</evidence>
<organism evidence="7">
    <name type="scientific">Phaeomonas parva</name>
    <dbReference type="NCBI Taxonomy" id="124430"/>
    <lineage>
        <taxon>Eukaryota</taxon>
        <taxon>Sar</taxon>
        <taxon>Stramenopiles</taxon>
        <taxon>Ochrophyta</taxon>
        <taxon>Pinguiophyceae</taxon>
        <taxon>Pinguiochrysidales</taxon>
        <taxon>Pinguiochrysidaceae</taxon>
        <taxon>Phaeomonas</taxon>
    </lineage>
</organism>
<feature type="compositionally biased region" description="Acidic residues" evidence="1">
    <location>
        <begin position="287"/>
        <end position="344"/>
    </location>
</feature>
<protein>
    <submittedName>
        <fullName evidence="7">Uncharacterized protein</fullName>
    </submittedName>
</protein>
<dbReference type="EMBL" id="HBGJ01014564">
    <property type="protein sequence ID" value="CAD9250952.1"/>
    <property type="molecule type" value="Transcribed_RNA"/>
</dbReference>
<dbReference type="EMBL" id="HBGJ01014558">
    <property type="protein sequence ID" value="CAD9250947.1"/>
    <property type="molecule type" value="Transcribed_RNA"/>
</dbReference>
<dbReference type="AlphaFoldDB" id="A0A6U4EYI7"/>
<reference evidence="7" key="1">
    <citation type="submission" date="2021-01" db="EMBL/GenBank/DDBJ databases">
        <authorList>
            <person name="Corre E."/>
            <person name="Pelletier E."/>
            <person name="Niang G."/>
            <person name="Scheremetjew M."/>
            <person name="Finn R."/>
            <person name="Kale V."/>
            <person name="Holt S."/>
            <person name="Cochrane G."/>
            <person name="Meng A."/>
            <person name="Brown T."/>
            <person name="Cohen L."/>
        </authorList>
    </citation>
    <scope>NUCLEOTIDE SEQUENCE</scope>
    <source>
        <strain evidence="7">CCMP2877</strain>
    </source>
</reference>
<gene>
    <name evidence="2" type="ORF">PPAR1163_LOCUS9308</name>
    <name evidence="3" type="ORF">PPAR1163_LOCUS9311</name>
    <name evidence="4" type="ORF">PPAR1163_LOCUS9312</name>
    <name evidence="5" type="ORF">PPAR1163_LOCUS9313</name>
    <name evidence="6" type="ORF">PPAR1163_LOCUS9314</name>
    <name evidence="7" type="ORF">PPAR1163_LOCUS9319</name>
</gene>
<evidence type="ECO:0000256" key="1">
    <source>
        <dbReference type="SAM" id="MobiDB-lite"/>
    </source>
</evidence>
<evidence type="ECO:0000313" key="4">
    <source>
        <dbReference type="EMBL" id="CAD9250951.1"/>
    </source>
</evidence>
<proteinExistence type="predicted"/>
<feature type="region of interest" description="Disordered" evidence="1">
    <location>
        <begin position="233"/>
        <end position="387"/>
    </location>
</feature>
<evidence type="ECO:0000313" key="3">
    <source>
        <dbReference type="EMBL" id="CAD9250950.1"/>
    </source>
</evidence>